<evidence type="ECO:0000313" key="1">
    <source>
        <dbReference type="EMBL" id="AFQ43859.1"/>
    </source>
</evidence>
<dbReference type="STRING" id="768704.Desmer_1903"/>
<dbReference type="RefSeq" id="WP_014902774.1">
    <property type="nucleotide sequence ID" value="NC_018515.1"/>
</dbReference>
<dbReference type="HOGENOM" id="CLU_535989_0_0_9"/>
<dbReference type="eggNOG" id="ENOG5030MCP">
    <property type="taxonomic scope" value="Bacteria"/>
</dbReference>
<reference evidence="1 2" key="1">
    <citation type="journal article" date="2012" name="J. Bacteriol.">
        <title>Complete genome sequences of Desulfosporosinus orientis DSM765T, Desulfosporosinus youngiae DSM17734T, Desulfosporosinus meridiei DSM13257T, and Desulfosporosinus acidiphilus DSM22704T.</title>
        <authorList>
            <person name="Pester M."/>
            <person name="Brambilla E."/>
            <person name="Alazard D."/>
            <person name="Rattei T."/>
            <person name="Weinmaier T."/>
            <person name="Han J."/>
            <person name="Lucas S."/>
            <person name="Lapidus A."/>
            <person name="Cheng J.F."/>
            <person name="Goodwin L."/>
            <person name="Pitluck S."/>
            <person name="Peters L."/>
            <person name="Ovchinnikova G."/>
            <person name="Teshima H."/>
            <person name="Detter J.C."/>
            <person name="Han C.S."/>
            <person name="Tapia R."/>
            <person name="Land M.L."/>
            <person name="Hauser L."/>
            <person name="Kyrpides N.C."/>
            <person name="Ivanova N.N."/>
            <person name="Pagani I."/>
            <person name="Huntmann M."/>
            <person name="Wei C.L."/>
            <person name="Davenport K.W."/>
            <person name="Daligault H."/>
            <person name="Chain P.S."/>
            <person name="Chen A."/>
            <person name="Mavromatis K."/>
            <person name="Markowitz V."/>
            <person name="Szeto E."/>
            <person name="Mikhailova N."/>
            <person name="Pati A."/>
            <person name="Wagner M."/>
            <person name="Woyke T."/>
            <person name="Ollivier B."/>
            <person name="Klenk H.P."/>
            <person name="Spring S."/>
            <person name="Loy A."/>
        </authorList>
    </citation>
    <scope>NUCLEOTIDE SEQUENCE [LARGE SCALE GENOMIC DNA]</scope>
    <source>
        <strain evidence="2">ATCC BAA-275 / DSM 13257 / NCIMB 13706 / S10</strain>
    </source>
</reference>
<accession>J7IUN6</accession>
<dbReference type="KEGG" id="dmi:Desmer_1903"/>
<protein>
    <submittedName>
        <fullName evidence="1">Uncharacterized protein</fullName>
    </submittedName>
</protein>
<dbReference type="AlphaFoldDB" id="J7IUN6"/>
<gene>
    <name evidence="1" type="ordered locus">Desmer_1903</name>
</gene>
<dbReference type="OrthoDB" id="1643270at2"/>
<keyword evidence="2" id="KW-1185">Reference proteome</keyword>
<dbReference type="Proteomes" id="UP000005262">
    <property type="component" value="Chromosome"/>
</dbReference>
<sequence>MFDLMEHLKDLDTRIDNIKSYNAFFAIANSISKDKCPYDPYVMVFGLLTFLFYEGKLALKKIDVSSIIDFYRKLIAETMDAELSLDDARDLTYYLLEKMQNKGSGFDLKFYSLKYKSEREKKTKLIDMKLDEKADKIYYYITNEGLDFYLKTKEFIDESQVTTSLLIFRAQIRSGSFGNALETVRELKIRVHRRLDQKNELLDLLLYGQGEESEKYRKYHNEVSLLFDEEAALFNDVSELLTKVREEYLDKINKKMLTRKDEDSLTTLTKIDQEMKETVFLHKTLLNEAASLPREKERIRLMRLNSAFSVRFGFEQELEKLISQNTNPEGLKFFFEPLLMPNVKKTFNILKVFASQKVTAATEDADDEIEDLEEKPYTEKFDDVVNARVGSNFTFYVMSLLNLLAETSHFDLNDWALNLHEIQGPEAVKNADFISFIIQLNQFEKQGKERVINLNAVRLKSKSETIEEKFDNAYLESLLSQLAPRSLAEIRILPEPENDIELGYGIKVTNLLFRGVSNDYE</sequence>
<proteinExistence type="predicted"/>
<organism evidence="1 2">
    <name type="scientific">Desulfosporosinus meridiei (strain ATCC BAA-275 / DSM 13257 / KCTC 12902 / NCIMB 13706 / S10)</name>
    <dbReference type="NCBI Taxonomy" id="768704"/>
    <lineage>
        <taxon>Bacteria</taxon>
        <taxon>Bacillati</taxon>
        <taxon>Bacillota</taxon>
        <taxon>Clostridia</taxon>
        <taxon>Eubacteriales</taxon>
        <taxon>Desulfitobacteriaceae</taxon>
        <taxon>Desulfosporosinus</taxon>
    </lineage>
</organism>
<reference evidence="2" key="2">
    <citation type="submission" date="2012-08" db="EMBL/GenBank/DDBJ databases">
        <title>Finished genome of Desulfosporosinus meridiei DSM 13257.</title>
        <authorList>
            <person name="Huntemann M."/>
            <person name="Wei C.-L."/>
            <person name="Han J."/>
            <person name="Detter J.C."/>
            <person name="Han C."/>
            <person name="Davenport K."/>
            <person name="Daligault H."/>
            <person name="Erkkila T."/>
            <person name="Gu W."/>
            <person name="Munk A.C.C."/>
            <person name="Teshima H."/>
            <person name="Xu Y."/>
            <person name="Chain P."/>
            <person name="Tapia R."/>
            <person name="Chen A."/>
            <person name="Krypides N."/>
            <person name="Mavromatis K."/>
            <person name="Markowitz V."/>
            <person name="Szeto E."/>
            <person name="Ivanova N."/>
            <person name="Mikhailova N."/>
            <person name="Ovchinnikova G."/>
            <person name="Pagani I."/>
            <person name="Pati A."/>
            <person name="Goodwin L."/>
            <person name="Peters L."/>
            <person name="Pitluck S."/>
            <person name="Woyke T."/>
            <person name="Pester M."/>
            <person name="Spring S."/>
            <person name="Ollivier B."/>
            <person name="Rattei T."/>
            <person name="Klenk H.-P."/>
            <person name="Wagner M."/>
            <person name="Loy A."/>
        </authorList>
    </citation>
    <scope>NUCLEOTIDE SEQUENCE [LARGE SCALE GENOMIC DNA]</scope>
    <source>
        <strain evidence="2">ATCC BAA-275 / DSM 13257 / NCIMB 13706 / S10</strain>
    </source>
</reference>
<dbReference type="EMBL" id="CP003629">
    <property type="protein sequence ID" value="AFQ43859.1"/>
    <property type="molecule type" value="Genomic_DNA"/>
</dbReference>
<evidence type="ECO:0000313" key="2">
    <source>
        <dbReference type="Proteomes" id="UP000005262"/>
    </source>
</evidence>
<name>J7IUN6_DESMD</name>